<proteinExistence type="predicted"/>
<name>A0A1W1XZM5_9CLOT</name>
<dbReference type="AlphaFoldDB" id="A0A1W1XZM5"/>
<organism evidence="2 3">
    <name type="scientific">Clostridium acidisoli DSM 12555</name>
    <dbReference type="NCBI Taxonomy" id="1121291"/>
    <lineage>
        <taxon>Bacteria</taxon>
        <taxon>Bacillati</taxon>
        <taxon>Bacillota</taxon>
        <taxon>Clostridia</taxon>
        <taxon>Eubacteriales</taxon>
        <taxon>Clostridiaceae</taxon>
        <taxon>Clostridium</taxon>
    </lineage>
</organism>
<dbReference type="RefSeq" id="WP_084117823.1">
    <property type="nucleotide sequence ID" value="NZ_FWXH01000042.1"/>
</dbReference>
<dbReference type="PANTHER" id="PTHR43792">
    <property type="entry name" value="GNAT FAMILY, PUTATIVE (AFU_ORTHOLOGUE AFUA_3G00765)-RELATED-RELATED"/>
    <property type="match status" value="1"/>
</dbReference>
<dbReference type="InterPro" id="IPR051531">
    <property type="entry name" value="N-acetyltransferase"/>
</dbReference>
<protein>
    <submittedName>
        <fullName evidence="2">Protein N-acetyltransferase, RimJ/RimL family</fullName>
    </submittedName>
</protein>
<dbReference type="Proteomes" id="UP000192468">
    <property type="component" value="Unassembled WGS sequence"/>
</dbReference>
<sequence length="174" mass="19923">MRTQGQLKIETERLLLMPMTYKFVSRMLEDDIRAYDEFAIKPNTEWPNVDIKEIMPILKEKLSNTAAPDGFLAWVFIDKANGCIIGDGGFKDKPNSSGQIDLGYGTIYSKRRQGYTFEAVQALVKWAFSQKNVKEITADCLINNDASYNLLIKLGMIEIKRDNEFIYFSLKTSE</sequence>
<dbReference type="OrthoDB" id="7863753at2"/>
<feature type="domain" description="N-acetyltransferase" evidence="1">
    <location>
        <begin position="30"/>
        <end position="173"/>
    </location>
</feature>
<dbReference type="STRING" id="1121291.SAMN02745134_03856"/>
<dbReference type="InterPro" id="IPR000182">
    <property type="entry name" value="GNAT_dom"/>
</dbReference>
<evidence type="ECO:0000313" key="2">
    <source>
        <dbReference type="EMBL" id="SMC29342.1"/>
    </source>
</evidence>
<dbReference type="SUPFAM" id="SSF55729">
    <property type="entry name" value="Acyl-CoA N-acyltransferases (Nat)"/>
    <property type="match status" value="1"/>
</dbReference>
<keyword evidence="2" id="KW-0808">Transferase</keyword>
<dbReference type="EMBL" id="FWXH01000042">
    <property type="protein sequence ID" value="SMC29342.1"/>
    <property type="molecule type" value="Genomic_DNA"/>
</dbReference>
<evidence type="ECO:0000313" key="3">
    <source>
        <dbReference type="Proteomes" id="UP000192468"/>
    </source>
</evidence>
<dbReference type="Pfam" id="PF13302">
    <property type="entry name" value="Acetyltransf_3"/>
    <property type="match status" value="1"/>
</dbReference>
<gene>
    <name evidence="2" type="ORF">SAMN02745134_03856</name>
</gene>
<dbReference type="Gene3D" id="3.40.630.30">
    <property type="match status" value="1"/>
</dbReference>
<dbReference type="PANTHER" id="PTHR43792:SF13">
    <property type="entry name" value="ACETYLTRANSFERASE"/>
    <property type="match status" value="1"/>
</dbReference>
<dbReference type="InterPro" id="IPR016181">
    <property type="entry name" value="Acyl_CoA_acyltransferase"/>
</dbReference>
<dbReference type="GO" id="GO:0016747">
    <property type="term" value="F:acyltransferase activity, transferring groups other than amino-acyl groups"/>
    <property type="evidence" value="ECO:0007669"/>
    <property type="project" value="InterPro"/>
</dbReference>
<keyword evidence="3" id="KW-1185">Reference proteome</keyword>
<reference evidence="2 3" key="1">
    <citation type="submission" date="2017-04" db="EMBL/GenBank/DDBJ databases">
        <authorList>
            <person name="Afonso C.L."/>
            <person name="Miller P.J."/>
            <person name="Scott M.A."/>
            <person name="Spackman E."/>
            <person name="Goraichik I."/>
            <person name="Dimitrov K.M."/>
            <person name="Suarez D.L."/>
            <person name="Swayne D.E."/>
        </authorList>
    </citation>
    <scope>NUCLEOTIDE SEQUENCE [LARGE SCALE GENOMIC DNA]</scope>
    <source>
        <strain evidence="2 3">DSM 12555</strain>
    </source>
</reference>
<evidence type="ECO:0000259" key="1">
    <source>
        <dbReference type="PROSITE" id="PS51186"/>
    </source>
</evidence>
<accession>A0A1W1XZM5</accession>
<dbReference type="PROSITE" id="PS51186">
    <property type="entry name" value="GNAT"/>
    <property type="match status" value="1"/>
</dbReference>